<proteinExistence type="predicted"/>
<name>A0A0G4PET1_PENC3</name>
<evidence type="ECO:0000313" key="2">
    <source>
        <dbReference type="EMBL" id="CRL24787.1"/>
    </source>
</evidence>
<feature type="chain" id="PRO_5005195413" evidence="1">
    <location>
        <begin position="18"/>
        <end position="97"/>
    </location>
</feature>
<protein>
    <submittedName>
        <fullName evidence="2">Str. FM013</fullName>
    </submittedName>
</protein>
<organism evidence="2 3">
    <name type="scientific">Penicillium camemberti (strain FM 013)</name>
    <dbReference type="NCBI Taxonomy" id="1429867"/>
    <lineage>
        <taxon>Eukaryota</taxon>
        <taxon>Fungi</taxon>
        <taxon>Dikarya</taxon>
        <taxon>Ascomycota</taxon>
        <taxon>Pezizomycotina</taxon>
        <taxon>Eurotiomycetes</taxon>
        <taxon>Eurotiomycetidae</taxon>
        <taxon>Eurotiales</taxon>
        <taxon>Aspergillaceae</taxon>
        <taxon>Penicillium</taxon>
    </lineage>
</organism>
<dbReference type="AlphaFoldDB" id="A0A0G4PET1"/>
<gene>
    <name evidence="2" type="ORF">PCAMFM013_S013g000029</name>
</gene>
<reference evidence="2 3" key="1">
    <citation type="journal article" date="2014" name="Nat. Commun.">
        <title>Multiple recent horizontal transfers of a large genomic region in cheese making fungi.</title>
        <authorList>
            <person name="Cheeseman K."/>
            <person name="Ropars J."/>
            <person name="Renault P."/>
            <person name="Dupont J."/>
            <person name="Gouzy J."/>
            <person name="Branca A."/>
            <person name="Abraham A.L."/>
            <person name="Ceppi M."/>
            <person name="Conseiller E."/>
            <person name="Debuchy R."/>
            <person name="Malagnac F."/>
            <person name="Goarin A."/>
            <person name="Silar P."/>
            <person name="Lacoste S."/>
            <person name="Sallet E."/>
            <person name="Bensimon A."/>
            <person name="Giraud T."/>
            <person name="Brygoo Y."/>
        </authorList>
    </citation>
    <scope>NUCLEOTIDE SEQUENCE [LARGE SCALE GENOMIC DNA]</scope>
    <source>
        <strain evidence="3">FM 013</strain>
    </source>
</reference>
<dbReference type="EMBL" id="HG793146">
    <property type="protein sequence ID" value="CRL24787.1"/>
    <property type="molecule type" value="Genomic_DNA"/>
</dbReference>
<accession>A0A0G4PET1</accession>
<sequence length="97" mass="10581">MRVSALAFAAILSLVSAKKINMHCNFAEDHTGMVQQPFCCRDMAPARGNSKANEATDCDQLDQPQLCDDQSRPACCYTIGAKKICTGHVIFQDAEDV</sequence>
<evidence type="ECO:0000256" key="1">
    <source>
        <dbReference type="SAM" id="SignalP"/>
    </source>
</evidence>
<feature type="signal peptide" evidence="1">
    <location>
        <begin position="1"/>
        <end position="17"/>
    </location>
</feature>
<keyword evidence="3" id="KW-1185">Reference proteome</keyword>
<dbReference type="Proteomes" id="UP000053732">
    <property type="component" value="Unassembled WGS sequence"/>
</dbReference>
<keyword evidence="1" id="KW-0732">Signal</keyword>
<evidence type="ECO:0000313" key="3">
    <source>
        <dbReference type="Proteomes" id="UP000053732"/>
    </source>
</evidence>